<dbReference type="GO" id="GO:0000976">
    <property type="term" value="F:transcription cis-regulatory region binding"/>
    <property type="evidence" value="ECO:0007669"/>
    <property type="project" value="TreeGrafter"/>
</dbReference>
<keyword evidence="2" id="KW-0539">Nucleus</keyword>
<dbReference type="Pfam" id="PF00172">
    <property type="entry name" value="Zn_clus"/>
    <property type="match status" value="1"/>
</dbReference>
<feature type="region of interest" description="Disordered" evidence="3">
    <location>
        <begin position="184"/>
        <end position="225"/>
    </location>
</feature>
<evidence type="ECO:0000313" key="6">
    <source>
        <dbReference type="Proteomes" id="UP000326757"/>
    </source>
</evidence>
<dbReference type="GO" id="GO:0005634">
    <property type="term" value="C:nucleus"/>
    <property type="evidence" value="ECO:0007669"/>
    <property type="project" value="UniProtKB-SubCell"/>
</dbReference>
<dbReference type="GO" id="GO:0008270">
    <property type="term" value="F:zinc ion binding"/>
    <property type="evidence" value="ECO:0007669"/>
    <property type="project" value="InterPro"/>
</dbReference>
<keyword evidence="6" id="KW-1185">Reference proteome</keyword>
<dbReference type="SUPFAM" id="SSF57701">
    <property type="entry name" value="Zn2/Cys6 DNA-binding domain"/>
    <property type="match status" value="1"/>
</dbReference>
<dbReference type="PROSITE" id="PS00463">
    <property type="entry name" value="ZN2_CY6_FUNGAL_1"/>
    <property type="match status" value="1"/>
</dbReference>
<dbReference type="Gene3D" id="4.10.240.10">
    <property type="entry name" value="Zn(2)-C6 fungal-type DNA-binding domain"/>
    <property type="match status" value="1"/>
</dbReference>
<dbReference type="InterPro" id="IPR001138">
    <property type="entry name" value="Zn2Cys6_DnaBD"/>
</dbReference>
<feature type="compositionally biased region" description="Basic residues" evidence="3">
    <location>
        <begin position="262"/>
        <end position="272"/>
    </location>
</feature>
<dbReference type="PANTHER" id="PTHR37534:SF38">
    <property type="entry name" value="ZN(2)-C6 FUNGAL-TYPE DOMAIN-CONTAINING PROTEIN"/>
    <property type="match status" value="1"/>
</dbReference>
<reference evidence="5 6" key="1">
    <citation type="submission" date="2019-06" db="EMBL/GenBank/DDBJ databases">
        <title>Genome Sequence of the Brown Rot Fungal Pathogen Monilinia laxa.</title>
        <authorList>
            <person name="De Miccolis Angelini R.M."/>
            <person name="Landi L."/>
            <person name="Abate D."/>
            <person name="Pollastro S."/>
            <person name="Romanazzi G."/>
            <person name="Faretra F."/>
        </authorList>
    </citation>
    <scope>NUCLEOTIDE SEQUENCE [LARGE SCALE GENOMIC DNA]</scope>
    <source>
        <strain evidence="5 6">Mlax316</strain>
    </source>
</reference>
<evidence type="ECO:0000259" key="4">
    <source>
        <dbReference type="PROSITE" id="PS50048"/>
    </source>
</evidence>
<dbReference type="PROSITE" id="PS50048">
    <property type="entry name" value="ZN2_CY6_FUNGAL_2"/>
    <property type="match status" value="1"/>
</dbReference>
<proteinExistence type="predicted"/>
<evidence type="ECO:0000313" key="5">
    <source>
        <dbReference type="EMBL" id="KAB8293341.1"/>
    </source>
</evidence>
<evidence type="ECO:0000256" key="2">
    <source>
        <dbReference type="ARBA" id="ARBA00023242"/>
    </source>
</evidence>
<evidence type="ECO:0000256" key="3">
    <source>
        <dbReference type="SAM" id="MobiDB-lite"/>
    </source>
</evidence>
<comment type="caution">
    <text evidence="5">The sequence shown here is derived from an EMBL/GenBank/DDBJ whole genome shotgun (WGS) entry which is preliminary data.</text>
</comment>
<feature type="compositionally biased region" description="Polar residues" evidence="3">
    <location>
        <begin position="251"/>
        <end position="260"/>
    </location>
</feature>
<dbReference type="CDD" id="cd00067">
    <property type="entry name" value="GAL4"/>
    <property type="match status" value="1"/>
</dbReference>
<feature type="domain" description="Zn(2)-C6 fungal-type" evidence="4">
    <location>
        <begin position="290"/>
        <end position="318"/>
    </location>
</feature>
<gene>
    <name evidence="5" type="ORF">EYC80_007664</name>
</gene>
<dbReference type="Pfam" id="PF11951">
    <property type="entry name" value="Fungal_trans_2"/>
    <property type="match status" value="1"/>
</dbReference>
<dbReference type="GO" id="GO:0000981">
    <property type="term" value="F:DNA-binding transcription factor activity, RNA polymerase II-specific"/>
    <property type="evidence" value="ECO:0007669"/>
    <property type="project" value="InterPro"/>
</dbReference>
<dbReference type="OrthoDB" id="3509362at2759"/>
<organism evidence="5 6">
    <name type="scientific">Monilinia laxa</name>
    <name type="common">Brown rot fungus</name>
    <name type="synonym">Sclerotinia laxa</name>
    <dbReference type="NCBI Taxonomy" id="61186"/>
    <lineage>
        <taxon>Eukaryota</taxon>
        <taxon>Fungi</taxon>
        <taxon>Dikarya</taxon>
        <taxon>Ascomycota</taxon>
        <taxon>Pezizomycotina</taxon>
        <taxon>Leotiomycetes</taxon>
        <taxon>Helotiales</taxon>
        <taxon>Sclerotiniaceae</taxon>
        <taxon>Monilinia</taxon>
    </lineage>
</organism>
<protein>
    <recommendedName>
        <fullName evidence="4">Zn(2)-C6 fungal-type domain-containing protein</fullName>
    </recommendedName>
</protein>
<feature type="compositionally biased region" description="Basic and acidic residues" evidence="3">
    <location>
        <begin position="214"/>
        <end position="224"/>
    </location>
</feature>
<dbReference type="AlphaFoldDB" id="A0A5N6JWL9"/>
<dbReference type="EMBL" id="VIGI01000012">
    <property type="protein sequence ID" value="KAB8293341.1"/>
    <property type="molecule type" value="Genomic_DNA"/>
</dbReference>
<feature type="region of interest" description="Disordered" evidence="3">
    <location>
        <begin position="242"/>
        <end position="274"/>
    </location>
</feature>
<dbReference type="InterPro" id="IPR000637">
    <property type="entry name" value="HMGI/Y_DNA-bd_CS"/>
</dbReference>
<dbReference type="InterPro" id="IPR036864">
    <property type="entry name" value="Zn2-C6_fun-type_DNA-bd_sf"/>
</dbReference>
<sequence>MYQSNKPFPQLSCSVIPVKIERNGISRFTFNRSVPLNRIFTLTPKLDHFHTSANTQWTFSKLPYHNHQQLPSYHTIHTHIHTSIHLLKKEAIFEWSDHSTSPDRDDVEEIIRQTQGGYRFTPRQPRVVRAPTRRRVQIDESCDHSSVNFQNYKFERFDMRAGSMDGSDGSNSSAITVITSATSSCGGDPWSAGGFVEEEEEGHEHNGSAGGSWDGEHTHEHSQDQDVDMLLEPKLEPLEEELNLESVAPRTPTTLLSPTQAKRPRGRPRKHPIQTTEPLNKVTKGRSKTGCITCRRRKKKCDEAKPRCQNCEKNAVVCEGYPEKQVWKSGKEKAEEGTTLWRYQLRPEKLIVTTARMRRVSIPSITLQPVIHGVETSGDKVFFEHYIYRLSHIFTVEGAENNAFKDQLLPMAVRHVGLMHSILALSSKHIDYDSDYGQRLLQQHPDVDRETLEERSQYHHAEAMKELHHDLDRQEKGDIDNTVVSARFGQMLCLVLQTLADPNPNGAHRIHLTAYQHLIQQSPPEEGPFLNFIQEFFQFHIILDEIISLPEGRARLGTVSDDWDIPSNIIQPDAVRLLGVNDGLFLFMSKITNIRNSIRNNMQKKIDPLVDYKALYRAAEIDAGIRDWKPAWPAGDSRDLAGLLYKQMMWVYLWRTIYPPKNTCWKPDPRITKAVDDGIALLAQVPPRDPAQTLVLAPAFIIGCAAFEKRQREPIRKAIGVVKAYMEYRNSDAALRVLEEVWNPQHGYGFLGYLKIDLLVVLISQYDQTYSSSPNRIKSVRHNVTTAISPIPVLQQSRIDMWCNGGIPIDMGLTSHLVLP</sequence>
<dbReference type="PROSITE" id="PS00354">
    <property type="entry name" value="HMGI_Y"/>
    <property type="match status" value="1"/>
</dbReference>
<dbReference type="InterPro" id="IPR021858">
    <property type="entry name" value="Fun_TF"/>
</dbReference>
<accession>A0A5N6JWL9</accession>
<dbReference type="Proteomes" id="UP000326757">
    <property type="component" value="Unassembled WGS sequence"/>
</dbReference>
<name>A0A5N6JWL9_MONLA</name>
<dbReference type="GO" id="GO:0045944">
    <property type="term" value="P:positive regulation of transcription by RNA polymerase II"/>
    <property type="evidence" value="ECO:0007669"/>
    <property type="project" value="TreeGrafter"/>
</dbReference>
<dbReference type="SMART" id="SM00066">
    <property type="entry name" value="GAL4"/>
    <property type="match status" value="1"/>
</dbReference>
<evidence type="ECO:0000256" key="1">
    <source>
        <dbReference type="ARBA" id="ARBA00004123"/>
    </source>
</evidence>
<dbReference type="PANTHER" id="PTHR37534">
    <property type="entry name" value="TRANSCRIPTIONAL ACTIVATOR PROTEIN UGA3"/>
    <property type="match status" value="1"/>
</dbReference>
<comment type="subcellular location">
    <subcellularLocation>
        <location evidence="1">Nucleus</location>
    </subcellularLocation>
</comment>